<keyword evidence="1" id="KW-0472">Membrane</keyword>
<feature type="transmembrane region" description="Helical" evidence="1">
    <location>
        <begin position="12"/>
        <end position="34"/>
    </location>
</feature>
<keyword evidence="1" id="KW-1133">Transmembrane helix</keyword>
<evidence type="ECO:0000313" key="2">
    <source>
        <dbReference type="EMBL" id="KAF2497944.1"/>
    </source>
</evidence>
<feature type="transmembrane region" description="Helical" evidence="1">
    <location>
        <begin position="46"/>
        <end position="65"/>
    </location>
</feature>
<gene>
    <name evidence="2" type="ORF">BU16DRAFT_330077</name>
</gene>
<evidence type="ECO:0000256" key="1">
    <source>
        <dbReference type="SAM" id="Phobius"/>
    </source>
</evidence>
<keyword evidence="3" id="KW-1185">Reference proteome</keyword>
<dbReference type="Proteomes" id="UP000799750">
    <property type="component" value="Unassembled WGS sequence"/>
</dbReference>
<organism evidence="2 3">
    <name type="scientific">Lophium mytilinum</name>
    <dbReference type="NCBI Taxonomy" id="390894"/>
    <lineage>
        <taxon>Eukaryota</taxon>
        <taxon>Fungi</taxon>
        <taxon>Dikarya</taxon>
        <taxon>Ascomycota</taxon>
        <taxon>Pezizomycotina</taxon>
        <taxon>Dothideomycetes</taxon>
        <taxon>Pleosporomycetidae</taxon>
        <taxon>Mytilinidiales</taxon>
        <taxon>Mytilinidiaceae</taxon>
        <taxon>Lophium</taxon>
    </lineage>
</organism>
<name>A0A6A6R132_9PEZI</name>
<proteinExistence type="predicted"/>
<dbReference type="OrthoDB" id="5392605at2759"/>
<dbReference type="AlphaFoldDB" id="A0A6A6R132"/>
<dbReference type="EMBL" id="MU004186">
    <property type="protein sequence ID" value="KAF2497944.1"/>
    <property type="molecule type" value="Genomic_DNA"/>
</dbReference>
<evidence type="ECO:0000313" key="3">
    <source>
        <dbReference type="Proteomes" id="UP000799750"/>
    </source>
</evidence>
<sequence>METRSGDDHGRRLTLVLSTLSLPTHLLSAIALQHLPTDPLHLGLNFSLYCIWAAALSFLGFVGAVKRSPALTTIFSHHLLLDALISTLPRLLLLPAFAALPRTLCAGIEYQRTILSPRDADELLGFWTAERCRAGLWALQIIIGLVVVAMTGVQWWCALRVRGYAKYLEVEGVRKGGKRRVRFAGDEDEEKGSVGRRVRFADEVEGEKGGMGWEEDTRDI</sequence>
<feature type="transmembrane region" description="Helical" evidence="1">
    <location>
        <begin position="134"/>
        <end position="157"/>
    </location>
</feature>
<accession>A0A6A6R132</accession>
<reference evidence="2" key="1">
    <citation type="journal article" date="2020" name="Stud. Mycol.">
        <title>101 Dothideomycetes genomes: a test case for predicting lifestyles and emergence of pathogens.</title>
        <authorList>
            <person name="Haridas S."/>
            <person name="Albert R."/>
            <person name="Binder M."/>
            <person name="Bloem J."/>
            <person name="Labutti K."/>
            <person name="Salamov A."/>
            <person name="Andreopoulos B."/>
            <person name="Baker S."/>
            <person name="Barry K."/>
            <person name="Bills G."/>
            <person name="Bluhm B."/>
            <person name="Cannon C."/>
            <person name="Castanera R."/>
            <person name="Culley D."/>
            <person name="Daum C."/>
            <person name="Ezra D."/>
            <person name="Gonzalez J."/>
            <person name="Henrissat B."/>
            <person name="Kuo A."/>
            <person name="Liang C."/>
            <person name="Lipzen A."/>
            <person name="Lutzoni F."/>
            <person name="Magnuson J."/>
            <person name="Mondo S."/>
            <person name="Nolan M."/>
            <person name="Ohm R."/>
            <person name="Pangilinan J."/>
            <person name="Park H.-J."/>
            <person name="Ramirez L."/>
            <person name="Alfaro M."/>
            <person name="Sun H."/>
            <person name="Tritt A."/>
            <person name="Yoshinaga Y."/>
            <person name="Zwiers L.-H."/>
            <person name="Turgeon B."/>
            <person name="Goodwin S."/>
            <person name="Spatafora J."/>
            <person name="Crous P."/>
            <person name="Grigoriev I."/>
        </authorList>
    </citation>
    <scope>NUCLEOTIDE SEQUENCE</scope>
    <source>
        <strain evidence="2">CBS 269.34</strain>
    </source>
</reference>
<keyword evidence="1" id="KW-0812">Transmembrane</keyword>
<protein>
    <submittedName>
        <fullName evidence="2">Uncharacterized protein</fullName>
    </submittedName>
</protein>